<name>A0A7S9KYY0_9SPHI</name>
<keyword evidence="2" id="KW-1185">Reference proteome</keyword>
<evidence type="ECO:0000313" key="1">
    <source>
        <dbReference type="EMBL" id="QPH39444.1"/>
    </source>
</evidence>
<dbReference type="RefSeq" id="WP_196098911.1">
    <property type="nucleotide sequence ID" value="NZ_CP064939.1"/>
</dbReference>
<dbReference type="KEGG" id="pex:IZT61_20770"/>
<organism evidence="1 2">
    <name type="scientific">Pedobacter endophyticus</name>
    <dbReference type="NCBI Taxonomy" id="2789740"/>
    <lineage>
        <taxon>Bacteria</taxon>
        <taxon>Pseudomonadati</taxon>
        <taxon>Bacteroidota</taxon>
        <taxon>Sphingobacteriia</taxon>
        <taxon>Sphingobacteriales</taxon>
        <taxon>Sphingobacteriaceae</taxon>
        <taxon>Pedobacter</taxon>
    </lineage>
</organism>
<accession>A0A7S9KYY0</accession>
<dbReference type="Proteomes" id="UP000594759">
    <property type="component" value="Chromosome"/>
</dbReference>
<dbReference type="EMBL" id="CP064939">
    <property type="protein sequence ID" value="QPH39444.1"/>
    <property type="molecule type" value="Genomic_DNA"/>
</dbReference>
<gene>
    <name evidence="1" type="ORF">IZT61_20770</name>
</gene>
<evidence type="ECO:0000313" key="2">
    <source>
        <dbReference type="Proteomes" id="UP000594759"/>
    </source>
</evidence>
<reference evidence="1 2" key="1">
    <citation type="submission" date="2020-11" db="EMBL/GenBank/DDBJ databases">
        <title>Pedobacter endophytica, an endophytic bacteria isolated form Carex pumila.</title>
        <authorList>
            <person name="Peng Y."/>
            <person name="Jiang L."/>
            <person name="Lee J."/>
        </authorList>
    </citation>
    <scope>NUCLEOTIDE SEQUENCE [LARGE SCALE GENOMIC DNA]</scope>
    <source>
        <strain evidence="1 2">JBR3-12</strain>
    </source>
</reference>
<sequence length="156" mass="18769">MDNIIIKNIIKDSLLEISFEERYIQLCNRFKDYDNCKNVKNSDLNKVLNEIGFSMESVPKESIFFKEYDYKYFRLRFILPYKHGIIDCSELYWNENNSIRIYGGFRSYIREINPDIKNQIQYLSPISTSERDLKVIVQILIELHVDFLNLFSQKIE</sequence>
<protein>
    <submittedName>
        <fullName evidence="1">Uncharacterized protein</fullName>
    </submittedName>
</protein>
<dbReference type="AlphaFoldDB" id="A0A7S9KYY0"/>
<proteinExistence type="predicted"/>